<keyword evidence="1" id="KW-0004">4Fe-4S</keyword>
<evidence type="ECO:0000256" key="3">
    <source>
        <dbReference type="ARBA" id="ARBA00022723"/>
    </source>
</evidence>
<sequence>MELGVIHQKNNKYALRILGKCGVFSAEDFKNLSELASQYGNGKLTATSRGTIEINGISEENISLAYAKSKELGLLPYGTGKIVRAVVACKGSECTKGFFDVHKVACNIENEFLGIPVPKKFKIGVFGCPNSLGKAQSQDVGILPCFSQKGKFTIYIGGMMGKSPSLGFKLNHAISEENLIPAIKIILDFYCNNGNTGERFGATLKRLSPTLEENINNAIASLK</sequence>
<evidence type="ECO:0000256" key="2">
    <source>
        <dbReference type="ARBA" id="ARBA00022617"/>
    </source>
</evidence>
<dbReference type="InterPro" id="IPR036136">
    <property type="entry name" value="Nit/Sulf_reduc_fer-like_dom_sf"/>
</dbReference>
<dbReference type="InterPro" id="IPR005117">
    <property type="entry name" value="NiRdtase/SiRdtase_haem-b_fer"/>
</dbReference>
<dbReference type="EMBL" id="JAUSWN010000016">
    <property type="protein sequence ID" value="MDQ0480224.1"/>
    <property type="molecule type" value="Genomic_DNA"/>
</dbReference>
<evidence type="ECO:0000313" key="9">
    <source>
        <dbReference type="EMBL" id="MDQ0480224.1"/>
    </source>
</evidence>
<evidence type="ECO:0000256" key="6">
    <source>
        <dbReference type="ARBA" id="ARBA00023014"/>
    </source>
</evidence>
<dbReference type="InterPro" id="IPR045854">
    <property type="entry name" value="NO2/SO3_Rdtase_4Fe4S_sf"/>
</dbReference>
<name>A0ABU0JT41_HATLI</name>
<evidence type="ECO:0000256" key="4">
    <source>
        <dbReference type="ARBA" id="ARBA00023002"/>
    </source>
</evidence>
<feature type="domain" description="Nitrite/sulphite reductase 4Fe-4S" evidence="7">
    <location>
        <begin position="80"/>
        <end position="207"/>
    </location>
</feature>
<keyword evidence="4" id="KW-0560">Oxidoreductase</keyword>
<dbReference type="PANTHER" id="PTHR32439">
    <property type="entry name" value="FERREDOXIN--NITRITE REDUCTASE, CHLOROPLASTIC"/>
    <property type="match status" value="1"/>
</dbReference>
<accession>A0ABU0JT41</accession>
<evidence type="ECO:0000313" key="10">
    <source>
        <dbReference type="Proteomes" id="UP001224418"/>
    </source>
</evidence>
<feature type="domain" description="Nitrite/Sulfite reductase ferredoxin-like" evidence="8">
    <location>
        <begin position="8"/>
        <end position="65"/>
    </location>
</feature>
<evidence type="ECO:0000256" key="1">
    <source>
        <dbReference type="ARBA" id="ARBA00022485"/>
    </source>
</evidence>
<gene>
    <name evidence="9" type="ORF">QOZ93_001972</name>
</gene>
<keyword evidence="2" id="KW-0349">Heme</keyword>
<protein>
    <submittedName>
        <fullName evidence="9">Dissimilatory sulfite reductase (Desulfoviridin) alpha/beta subunit</fullName>
    </submittedName>
</protein>
<dbReference type="InterPro" id="IPR051329">
    <property type="entry name" value="NIR_SIR_4Fe-4S"/>
</dbReference>
<evidence type="ECO:0000259" key="7">
    <source>
        <dbReference type="Pfam" id="PF01077"/>
    </source>
</evidence>
<dbReference type="Pfam" id="PF03460">
    <property type="entry name" value="NIR_SIR_ferr"/>
    <property type="match status" value="1"/>
</dbReference>
<evidence type="ECO:0000256" key="5">
    <source>
        <dbReference type="ARBA" id="ARBA00023004"/>
    </source>
</evidence>
<dbReference type="RefSeq" id="WP_307356103.1">
    <property type="nucleotide sequence ID" value="NZ_BAAACJ010000055.1"/>
</dbReference>
<proteinExistence type="predicted"/>
<dbReference type="SUPFAM" id="SSF56014">
    <property type="entry name" value="Nitrite and sulphite reductase 4Fe-4S domain-like"/>
    <property type="match status" value="1"/>
</dbReference>
<reference evidence="9 10" key="1">
    <citation type="submission" date="2023-07" db="EMBL/GenBank/DDBJ databases">
        <title>Genomic Encyclopedia of Type Strains, Phase IV (KMG-IV): sequencing the most valuable type-strain genomes for metagenomic binning, comparative biology and taxonomic classification.</title>
        <authorList>
            <person name="Goeker M."/>
        </authorList>
    </citation>
    <scope>NUCLEOTIDE SEQUENCE [LARGE SCALE GENOMIC DNA]</scope>
    <source>
        <strain evidence="9 10">DSM 1400</strain>
    </source>
</reference>
<dbReference type="Proteomes" id="UP001224418">
    <property type="component" value="Unassembled WGS sequence"/>
</dbReference>
<keyword evidence="5" id="KW-0408">Iron</keyword>
<organism evidence="9 10">
    <name type="scientific">Hathewaya limosa</name>
    <name type="common">Clostridium limosum</name>
    <dbReference type="NCBI Taxonomy" id="1536"/>
    <lineage>
        <taxon>Bacteria</taxon>
        <taxon>Bacillati</taxon>
        <taxon>Bacillota</taxon>
        <taxon>Clostridia</taxon>
        <taxon>Eubacteriales</taxon>
        <taxon>Clostridiaceae</taxon>
        <taxon>Hathewaya</taxon>
    </lineage>
</organism>
<dbReference type="Pfam" id="PF01077">
    <property type="entry name" value="NIR_SIR"/>
    <property type="match status" value="1"/>
</dbReference>
<keyword evidence="6" id="KW-0411">Iron-sulfur</keyword>
<evidence type="ECO:0000259" key="8">
    <source>
        <dbReference type="Pfam" id="PF03460"/>
    </source>
</evidence>
<dbReference type="PANTHER" id="PTHR32439:SF9">
    <property type="entry name" value="BLR3264 PROTEIN"/>
    <property type="match status" value="1"/>
</dbReference>
<keyword evidence="10" id="KW-1185">Reference proteome</keyword>
<dbReference type="Gene3D" id="3.30.413.10">
    <property type="entry name" value="Sulfite Reductase Hemoprotein, domain 1"/>
    <property type="match status" value="1"/>
</dbReference>
<dbReference type="InterPro" id="IPR006067">
    <property type="entry name" value="NO2/SO3_Rdtase_4Fe4S_dom"/>
</dbReference>
<comment type="caution">
    <text evidence="9">The sequence shown here is derived from an EMBL/GenBank/DDBJ whole genome shotgun (WGS) entry which is preliminary data.</text>
</comment>
<dbReference type="SUPFAM" id="SSF55124">
    <property type="entry name" value="Nitrite/Sulfite reductase N-terminal domain-like"/>
    <property type="match status" value="1"/>
</dbReference>
<keyword evidence="3" id="KW-0479">Metal-binding</keyword>